<comment type="caution">
    <text evidence="1">The sequence shown here is derived from an EMBL/GenBank/DDBJ whole genome shotgun (WGS) entry which is preliminary data.</text>
</comment>
<protein>
    <submittedName>
        <fullName evidence="1">Uncharacterized protein</fullName>
    </submittedName>
</protein>
<evidence type="ECO:0000313" key="2">
    <source>
        <dbReference type="Proteomes" id="UP000266673"/>
    </source>
</evidence>
<dbReference type="Proteomes" id="UP000266673">
    <property type="component" value="Unassembled WGS sequence"/>
</dbReference>
<dbReference type="OrthoDB" id="2437007at2759"/>
<proteinExistence type="predicted"/>
<gene>
    <name evidence="1" type="ORF">C2G38_2208599</name>
</gene>
<accession>A0A397UHH7</accession>
<dbReference type="AlphaFoldDB" id="A0A397UHH7"/>
<reference evidence="1 2" key="1">
    <citation type="submission" date="2018-06" db="EMBL/GenBank/DDBJ databases">
        <title>Comparative genomics reveals the genomic features of Rhizophagus irregularis, R. cerebriforme, R. diaphanum and Gigaspora rosea, and their symbiotic lifestyle signature.</title>
        <authorList>
            <person name="Morin E."/>
            <person name="San Clemente H."/>
            <person name="Chen E.C.H."/>
            <person name="De La Providencia I."/>
            <person name="Hainaut M."/>
            <person name="Kuo A."/>
            <person name="Kohler A."/>
            <person name="Murat C."/>
            <person name="Tang N."/>
            <person name="Roy S."/>
            <person name="Loubradou J."/>
            <person name="Henrissat B."/>
            <person name="Grigoriev I.V."/>
            <person name="Corradi N."/>
            <person name="Roux C."/>
            <person name="Martin F.M."/>
        </authorList>
    </citation>
    <scope>NUCLEOTIDE SEQUENCE [LARGE SCALE GENOMIC DNA]</scope>
    <source>
        <strain evidence="1 2">DAOM 194757</strain>
    </source>
</reference>
<evidence type="ECO:0000313" key="1">
    <source>
        <dbReference type="EMBL" id="RIB09564.1"/>
    </source>
</evidence>
<sequence length="100" mass="11631">MRTKIDDKEHDPASTLLHKPVSTLPEIDHDECKALFLRTRNNSTMLYEELIVKVCEITKTDPRLRSLTKDVGGCAEFPYDKLNEFISDDVWKQLLQIKKI</sequence>
<name>A0A397UHH7_9GLOM</name>
<keyword evidence="2" id="KW-1185">Reference proteome</keyword>
<dbReference type="EMBL" id="QKWP01001359">
    <property type="protein sequence ID" value="RIB09564.1"/>
    <property type="molecule type" value="Genomic_DNA"/>
</dbReference>
<organism evidence="1 2">
    <name type="scientific">Gigaspora rosea</name>
    <dbReference type="NCBI Taxonomy" id="44941"/>
    <lineage>
        <taxon>Eukaryota</taxon>
        <taxon>Fungi</taxon>
        <taxon>Fungi incertae sedis</taxon>
        <taxon>Mucoromycota</taxon>
        <taxon>Glomeromycotina</taxon>
        <taxon>Glomeromycetes</taxon>
        <taxon>Diversisporales</taxon>
        <taxon>Gigasporaceae</taxon>
        <taxon>Gigaspora</taxon>
    </lineage>
</organism>